<dbReference type="EMBL" id="MU129570">
    <property type="protein sequence ID" value="KAF9502846.1"/>
    <property type="molecule type" value="Genomic_DNA"/>
</dbReference>
<gene>
    <name evidence="1" type="ORF">BS47DRAFT_1403040</name>
</gene>
<organism evidence="1 2">
    <name type="scientific">Hydnum rufescens UP504</name>
    <dbReference type="NCBI Taxonomy" id="1448309"/>
    <lineage>
        <taxon>Eukaryota</taxon>
        <taxon>Fungi</taxon>
        <taxon>Dikarya</taxon>
        <taxon>Basidiomycota</taxon>
        <taxon>Agaricomycotina</taxon>
        <taxon>Agaricomycetes</taxon>
        <taxon>Cantharellales</taxon>
        <taxon>Hydnaceae</taxon>
        <taxon>Hydnum</taxon>
    </lineage>
</organism>
<accession>A0A9P6ADC6</accession>
<sequence>MLDFVTSSRLAKARSHGNTSSGGNCVTSLVDKLSSELGRARNSIPLSLLIPNILARHSSVESLELHAIFLIPTLVLSLSMSGKATLPPFILILNSSLHMSDTCLLLLESNINEFEAFPLERNHLPHCSLYPSTTARLVKVSSTSPIRLPSGSLTHSISSYNSKSISTPLVAQSLNFNGSMTPPTTVPLIVIAPARPPSILSHPGRLPTQLPPVPMTSPLSLRHYLHHPLRHQEQLQHPRRSCQTHFRLRYRHNFPATTPSASSLPTSGNTSRPVGVVVGSIFGAS</sequence>
<name>A0A9P6ADC6_9AGAM</name>
<keyword evidence="2" id="KW-1185">Reference proteome</keyword>
<dbReference type="Proteomes" id="UP000886523">
    <property type="component" value="Unassembled WGS sequence"/>
</dbReference>
<dbReference type="AlphaFoldDB" id="A0A9P6ADC6"/>
<protein>
    <submittedName>
        <fullName evidence="1">Uncharacterized protein</fullName>
    </submittedName>
</protein>
<evidence type="ECO:0000313" key="1">
    <source>
        <dbReference type="EMBL" id="KAF9502846.1"/>
    </source>
</evidence>
<reference evidence="1" key="1">
    <citation type="journal article" date="2020" name="Nat. Commun.">
        <title>Large-scale genome sequencing of mycorrhizal fungi provides insights into the early evolution of symbiotic traits.</title>
        <authorList>
            <person name="Miyauchi S."/>
            <person name="Kiss E."/>
            <person name="Kuo A."/>
            <person name="Drula E."/>
            <person name="Kohler A."/>
            <person name="Sanchez-Garcia M."/>
            <person name="Morin E."/>
            <person name="Andreopoulos B."/>
            <person name="Barry K.W."/>
            <person name="Bonito G."/>
            <person name="Buee M."/>
            <person name="Carver A."/>
            <person name="Chen C."/>
            <person name="Cichocki N."/>
            <person name="Clum A."/>
            <person name="Culley D."/>
            <person name="Crous P.W."/>
            <person name="Fauchery L."/>
            <person name="Girlanda M."/>
            <person name="Hayes R.D."/>
            <person name="Keri Z."/>
            <person name="LaButti K."/>
            <person name="Lipzen A."/>
            <person name="Lombard V."/>
            <person name="Magnuson J."/>
            <person name="Maillard F."/>
            <person name="Murat C."/>
            <person name="Nolan M."/>
            <person name="Ohm R.A."/>
            <person name="Pangilinan J."/>
            <person name="Pereira M.F."/>
            <person name="Perotto S."/>
            <person name="Peter M."/>
            <person name="Pfister S."/>
            <person name="Riley R."/>
            <person name="Sitrit Y."/>
            <person name="Stielow J.B."/>
            <person name="Szollosi G."/>
            <person name="Zifcakova L."/>
            <person name="Stursova M."/>
            <person name="Spatafora J.W."/>
            <person name="Tedersoo L."/>
            <person name="Vaario L.M."/>
            <person name="Yamada A."/>
            <person name="Yan M."/>
            <person name="Wang P."/>
            <person name="Xu J."/>
            <person name="Bruns T."/>
            <person name="Baldrian P."/>
            <person name="Vilgalys R."/>
            <person name="Dunand C."/>
            <person name="Henrissat B."/>
            <person name="Grigoriev I.V."/>
            <person name="Hibbett D."/>
            <person name="Nagy L.G."/>
            <person name="Martin F.M."/>
        </authorList>
    </citation>
    <scope>NUCLEOTIDE SEQUENCE</scope>
    <source>
        <strain evidence="1">UP504</strain>
    </source>
</reference>
<comment type="caution">
    <text evidence="1">The sequence shown here is derived from an EMBL/GenBank/DDBJ whole genome shotgun (WGS) entry which is preliminary data.</text>
</comment>
<evidence type="ECO:0000313" key="2">
    <source>
        <dbReference type="Proteomes" id="UP000886523"/>
    </source>
</evidence>
<proteinExistence type="predicted"/>